<proteinExistence type="predicted"/>
<dbReference type="NCBIfam" id="TIGR01572">
    <property type="entry name" value="A_thl_para_3677"/>
    <property type="match status" value="1"/>
</dbReference>
<dbReference type="PANTHER" id="PTHR31260">
    <property type="entry name" value="CYSTATIN/MONELLIN SUPERFAMILY PROTEIN"/>
    <property type="match status" value="1"/>
</dbReference>
<keyword evidence="2" id="KW-1185">Reference proteome</keyword>
<dbReference type="Pfam" id="PF04776">
    <property type="entry name" value="protein_MS5"/>
    <property type="match status" value="1"/>
</dbReference>
<name>A0AAU9RTF6_THLAR</name>
<dbReference type="PANTHER" id="PTHR31260:SF39">
    <property type="entry name" value="BNAA09G28770D PROTEIN"/>
    <property type="match status" value="1"/>
</dbReference>
<sequence length="338" mass="37968">MEKEKLLLLKKKLKNFGRYRRLGMGGESTGQKLKKYGVFDLPGCTLGFQEVTCHELRPCSTLLTLYAKMGLHRYNLLEGTKFQLNGVKKYIRPVCCPACPYYITLDAVDTTGGSSLLQTFQTKVSEEIYRKFILTCDITRIRGDRRDDDPASMRANIRIRNNDPAMITNFPMPEWPPENPFDIYYRVKKSELQDNDWIRLYLELAVASAGASDDALSNLEIVTVAIGDEGGLNANNATLYIRYNDLSLGKVSDRVALVRRSFDEATGCFLLVGLTRESSLVIPNKRTVASDEDTGPEFCGEPLADNKRTKLHLTGLANQISEDPNQLPLNYDADAMVE</sequence>
<dbReference type="AlphaFoldDB" id="A0AAU9RTF6"/>
<dbReference type="Proteomes" id="UP000836841">
    <property type="component" value="Chromosome 3"/>
</dbReference>
<evidence type="ECO:0000313" key="1">
    <source>
        <dbReference type="EMBL" id="CAH2051161.1"/>
    </source>
</evidence>
<evidence type="ECO:0000313" key="2">
    <source>
        <dbReference type="Proteomes" id="UP000836841"/>
    </source>
</evidence>
<dbReference type="InterPro" id="IPR006462">
    <property type="entry name" value="MS5"/>
</dbReference>
<accession>A0AAU9RTF6</accession>
<reference evidence="1 2" key="1">
    <citation type="submission" date="2022-03" db="EMBL/GenBank/DDBJ databases">
        <authorList>
            <person name="Nunn A."/>
            <person name="Chopra R."/>
            <person name="Nunn A."/>
            <person name="Contreras Garrido A."/>
        </authorList>
    </citation>
    <scope>NUCLEOTIDE SEQUENCE [LARGE SCALE GENOMIC DNA]</scope>
</reference>
<organism evidence="1 2">
    <name type="scientific">Thlaspi arvense</name>
    <name type="common">Field penny-cress</name>
    <dbReference type="NCBI Taxonomy" id="13288"/>
    <lineage>
        <taxon>Eukaryota</taxon>
        <taxon>Viridiplantae</taxon>
        <taxon>Streptophyta</taxon>
        <taxon>Embryophyta</taxon>
        <taxon>Tracheophyta</taxon>
        <taxon>Spermatophyta</taxon>
        <taxon>Magnoliopsida</taxon>
        <taxon>eudicotyledons</taxon>
        <taxon>Gunneridae</taxon>
        <taxon>Pentapetalae</taxon>
        <taxon>rosids</taxon>
        <taxon>malvids</taxon>
        <taxon>Brassicales</taxon>
        <taxon>Brassicaceae</taxon>
        <taxon>Thlaspideae</taxon>
        <taxon>Thlaspi</taxon>
    </lineage>
</organism>
<dbReference type="EMBL" id="OU466859">
    <property type="protein sequence ID" value="CAH2051161.1"/>
    <property type="molecule type" value="Genomic_DNA"/>
</dbReference>
<protein>
    <submittedName>
        <fullName evidence="1">Uncharacterized protein</fullName>
    </submittedName>
</protein>
<gene>
    <name evidence="1" type="ORF">TAV2_LOCUS10601</name>
</gene>